<dbReference type="AlphaFoldDB" id="A0A812S1C8"/>
<proteinExistence type="predicted"/>
<evidence type="ECO:0000313" key="2">
    <source>
        <dbReference type="Proteomes" id="UP000604046"/>
    </source>
</evidence>
<name>A0A812S1C8_9DINO</name>
<protein>
    <submittedName>
        <fullName evidence="1">Pol protein</fullName>
    </submittedName>
</protein>
<sequence length="294" mass="32201">MKLQVGAALATFNLLAHYSHSYIELTERRGDLHPPPSAPGLDVEDVEEWLGHSPFFPLLGPPPLEVTDEEAEFEAGWEALRDLLDSVSARGYAGALWDLDGGAADDGEGKKMWASFTKTRAARKRGGHASLIRHVALTCVDEADGEVQIDAKDHSYYDVDWNSGTVWAGVHKLGSGSIVHLVGNMSAPWLVDGWMRTSQTTSFTVEELGAAEGDSQELEFGGVAIEWVRERRVSAKRMRQTCDAKVRQLNFANFNVGDQNLETVDSATSEYDVVIVQEVARGEPGWGQVDIFIG</sequence>
<reference evidence="1" key="1">
    <citation type="submission" date="2021-02" db="EMBL/GenBank/DDBJ databases">
        <authorList>
            <person name="Dougan E. K."/>
            <person name="Rhodes N."/>
            <person name="Thang M."/>
            <person name="Chan C."/>
        </authorList>
    </citation>
    <scope>NUCLEOTIDE SEQUENCE</scope>
</reference>
<organism evidence="1 2">
    <name type="scientific">Symbiodinium natans</name>
    <dbReference type="NCBI Taxonomy" id="878477"/>
    <lineage>
        <taxon>Eukaryota</taxon>
        <taxon>Sar</taxon>
        <taxon>Alveolata</taxon>
        <taxon>Dinophyceae</taxon>
        <taxon>Suessiales</taxon>
        <taxon>Symbiodiniaceae</taxon>
        <taxon>Symbiodinium</taxon>
    </lineage>
</organism>
<comment type="caution">
    <text evidence="1">The sequence shown here is derived from an EMBL/GenBank/DDBJ whole genome shotgun (WGS) entry which is preliminary data.</text>
</comment>
<dbReference type="EMBL" id="CAJNDS010002387">
    <property type="protein sequence ID" value="CAE7457588.1"/>
    <property type="molecule type" value="Genomic_DNA"/>
</dbReference>
<dbReference type="OrthoDB" id="426002at2759"/>
<accession>A0A812S1C8</accession>
<evidence type="ECO:0000313" key="1">
    <source>
        <dbReference type="EMBL" id="CAE7457588.1"/>
    </source>
</evidence>
<keyword evidence="2" id="KW-1185">Reference proteome</keyword>
<gene>
    <name evidence="1" type="primary">pol</name>
    <name evidence="1" type="ORF">SNAT2548_LOCUS25314</name>
</gene>
<dbReference type="Proteomes" id="UP000604046">
    <property type="component" value="Unassembled WGS sequence"/>
</dbReference>